<evidence type="ECO:0000313" key="3">
    <source>
        <dbReference type="Proteomes" id="UP001595724"/>
    </source>
</evidence>
<dbReference type="Pfam" id="PF13640">
    <property type="entry name" value="2OG-FeII_Oxy_3"/>
    <property type="match status" value="1"/>
</dbReference>
<dbReference type="Gene3D" id="2.60.120.620">
    <property type="entry name" value="q2cbj1_9rhob like domain"/>
    <property type="match status" value="1"/>
</dbReference>
<dbReference type="RefSeq" id="WP_386711273.1">
    <property type="nucleotide sequence ID" value="NZ_JBHRYF010000009.1"/>
</dbReference>
<accession>A0ABV7UV52</accession>
<dbReference type="EC" id="1.14.11.-" evidence="2"/>
<evidence type="ECO:0000313" key="2">
    <source>
        <dbReference type="EMBL" id="MFC3660890.1"/>
    </source>
</evidence>
<proteinExistence type="predicted"/>
<feature type="domain" description="Prolyl 4-hydroxylase alpha subunit Fe(2+) 2OG dioxygenase" evidence="1">
    <location>
        <begin position="110"/>
        <end position="190"/>
    </location>
</feature>
<protein>
    <submittedName>
        <fullName evidence="2">2OG-Fe(II) oxygenase</fullName>
        <ecNumber evidence="2">1.14.11.-</ecNumber>
    </submittedName>
</protein>
<keyword evidence="2" id="KW-0560">Oxidoreductase</keyword>
<keyword evidence="3" id="KW-1185">Reference proteome</keyword>
<dbReference type="InterPro" id="IPR044862">
    <property type="entry name" value="Pro_4_hyd_alph_FE2OG_OXY"/>
</dbReference>
<name>A0ABV7UV52_9GAMM</name>
<organism evidence="2 3">
    <name type="scientific">Luteimonas notoginsengisoli</name>
    <dbReference type="NCBI Taxonomy" id="1578200"/>
    <lineage>
        <taxon>Bacteria</taxon>
        <taxon>Pseudomonadati</taxon>
        <taxon>Pseudomonadota</taxon>
        <taxon>Gammaproteobacteria</taxon>
        <taxon>Lysobacterales</taxon>
        <taxon>Lysobacteraceae</taxon>
        <taxon>Luteimonas</taxon>
    </lineage>
</organism>
<comment type="caution">
    <text evidence="2">The sequence shown here is derived from an EMBL/GenBank/DDBJ whole genome shotgun (WGS) entry which is preliminary data.</text>
</comment>
<dbReference type="GO" id="GO:0016491">
    <property type="term" value="F:oxidoreductase activity"/>
    <property type="evidence" value="ECO:0007669"/>
    <property type="project" value="UniProtKB-KW"/>
</dbReference>
<dbReference type="EMBL" id="JBHRYF010000009">
    <property type="protein sequence ID" value="MFC3660890.1"/>
    <property type="molecule type" value="Genomic_DNA"/>
</dbReference>
<reference evidence="3" key="1">
    <citation type="journal article" date="2019" name="Int. J. Syst. Evol. Microbiol.">
        <title>The Global Catalogue of Microorganisms (GCM) 10K type strain sequencing project: providing services to taxonomists for standard genome sequencing and annotation.</title>
        <authorList>
            <consortium name="The Broad Institute Genomics Platform"/>
            <consortium name="The Broad Institute Genome Sequencing Center for Infectious Disease"/>
            <person name="Wu L."/>
            <person name="Ma J."/>
        </authorList>
    </citation>
    <scope>NUCLEOTIDE SEQUENCE [LARGE SCALE GENOMIC DNA]</scope>
    <source>
        <strain evidence="3">KCTC 42211</strain>
    </source>
</reference>
<evidence type="ECO:0000259" key="1">
    <source>
        <dbReference type="Pfam" id="PF13640"/>
    </source>
</evidence>
<sequence>MPPDCFHLDPHGLERPDVVVAHEPFRFLIATAQLREAGREALLRDFPRYGSAGFFPYRERDCGPSIRALVAEFSGSAFARSLGARLGIPDLGGFPAIATLSDSVHRRHGTIHTDSACKIATALLYLNPSWPAGDAGCLRLLRRGDDIDALAAPAIPPLYGSLVAFRRADNSWHGHLPFEGARRVLQVAWLASAADATRKDRRGQFSRMVKTLAGRLDRRWRAGRTIDAGH</sequence>
<gene>
    <name evidence="2" type="ORF">ACFOM9_12490</name>
</gene>
<dbReference type="Proteomes" id="UP001595724">
    <property type="component" value="Unassembled WGS sequence"/>
</dbReference>